<dbReference type="PANTHER" id="PTHR45913:SF5">
    <property type="entry name" value="GENERAL TRANSCRIPTION FACTOR II-I REPEAT DOMAIN-CONTAINING PROTEIN 2A-LIKE PROTEIN"/>
    <property type="match status" value="1"/>
</dbReference>
<reference evidence="1" key="1">
    <citation type="submission" date="2019-12" db="EMBL/GenBank/DDBJ databases">
        <title>An insight into the sialome of adult female Ixodes ricinus ticks feeding for 6 days.</title>
        <authorList>
            <person name="Perner J."/>
            <person name="Ribeiro J.M.C."/>
        </authorList>
    </citation>
    <scope>NUCLEOTIDE SEQUENCE</scope>
    <source>
        <strain evidence="1">Semi-engorged</strain>
        <tissue evidence="1">Salivary glands</tissue>
    </source>
</reference>
<accession>A0A6B0VC33</accession>
<sequence length="510" mass="58119">MKAKNTCEAATRASFQISRQIARSGRSFTDGDFIKQCLMIAFEEMCPDKKLVFQNLSLSRMTVQRRVHDIADDLSKQLERSCIRFVYYSLALDESTDIKDTAQLLVFIRGVNENFEVTQELAELCSMHGRTTGEEISKEVKDVIEKLKLSWEKLAGVCTDGAPAMMGKRNGAVALLQAFSGVELKQYHCVLHQEALCAKVMKFDHVMKVVTSVVNFIRSRGLKHRKFQEYLKEMESEHMDIPYHTEVRWLSHGNVLSRFVALKADIIAFLQEEGKHIPELEEEQWSWDLAFLTDISSHLNTRNTALHGKDHLISDMVSAIFAFQGKLRLFKLQLGGGSIVHFPTCQKLFPTGENRKTVAATYAPQVEYLLSEFQQRFKAFESEKSNYDLFRDPFSVAPEDTGPTLQPELIDLQCSPELKSMHRESQLLDFYRSLDRSKYGNLVDHALKLASLFGSTYVCEQTFSLMTLNKNRLRSSMTDMTLRDVLKTATSAMMPDIENLSAAKRCNVSH</sequence>
<name>A0A6B0VC33_IXORI</name>
<dbReference type="AlphaFoldDB" id="A0A6B0VC33"/>
<protein>
    <submittedName>
        <fullName evidence="1">Proteinral transcription factor ii-i repeat domain-containing protein 2</fullName>
    </submittedName>
</protein>
<evidence type="ECO:0000313" key="1">
    <source>
        <dbReference type="EMBL" id="MXU99853.1"/>
    </source>
</evidence>
<dbReference type="SUPFAM" id="SSF53098">
    <property type="entry name" value="Ribonuclease H-like"/>
    <property type="match status" value="1"/>
</dbReference>
<dbReference type="PANTHER" id="PTHR45913">
    <property type="entry name" value="EPM2A-INTERACTING PROTEIN 1"/>
    <property type="match status" value="1"/>
</dbReference>
<proteinExistence type="predicted"/>
<organism evidence="1">
    <name type="scientific">Ixodes ricinus</name>
    <name type="common">Common tick</name>
    <name type="synonym">Acarus ricinus</name>
    <dbReference type="NCBI Taxonomy" id="34613"/>
    <lineage>
        <taxon>Eukaryota</taxon>
        <taxon>Metazoa</taxon>
        <taxon>Ecdysozoa</taxon>
        <taxon>Arthropoda</taxon>
        <taxon>Chelicerata</taxon>
        <taxon>Arachnida</taxon>
        <taxon>Acari</taxon>
        <taxon>Parasitiformes</taxon>
        <taxon>Ixodida</taxon>
        <taxon>Ixodoidea</taxon>
        <taxon>Ixodidae</taxon>
        <taxon>Ixodinae</taxon>
        <taxon>Ixodes</taxon>
    </lineage>
</organism>
<dbReference type="EMBL" id="GIFC01017770">
    <property type="protein sequence ID" value="MXU99853.1"/>
    <property type="molecule type" value="Transcribed_RNA"/>
</dbReference>
<dbReference type="InterPro" id="IPR012337">
    <property type="entry name" value="RNaseH-like_sf"/>
</dbReference>